<dbReference type="SUPFAM" id="SSF48179">
    <property type="entry name" value="6-phosphogluconate dehydrogenase C-terminal domain-like"/>
    <property type="match status" value="1"/>
</dbReference>
<dbReference type="SUPFAM" id="SSF51735">
    <property type="entry name" value="NAD(P)-binding Rossmann-fold domains"/>
    <property type="match status" value="1"/>
</dbReference>
<evidence type="ECO:0000259" key="4">
    <source>
        <dbReference type="Pfam" id="PF14833"/>
    </source>
</evidence>
<dbReference type="PANTHER" id="PTHR43580:SF2">
    <property type="entry name" value="CYTOKINE-LIKE NUCLEAR FACTOR N-PAC"/>
    <property type="match status" value="1"/>
</dbReference>
<dbReference type="Pfam" id="PF03446">
    <property type="entry name" value="NAD_binding_2"/>
    <property type="match status" value="1"/>
</dbReference>
<dbReference type="Gene3D" id="3.40.50.720">
    <property type="entry name" value="NAD(P)-binding Rossmann-like Domain"/>
    <property type="match status" value="1"/>
</dbReference>
<comment type="caution">
    <text evidence="5">The sequence shown here is derived from an EMBL/GenBank/DDBJ whole genome shotgun (WGS) entry which is preliminary data.</text>
</comment>
<sequence length="307" mass="31949">MYANGGQESERGKFMTRIAHLGLGIMGRGMVRNLRVGGHDVTGWNRSAPDLPSELLDLSLAPSISAAVTAKDVVTICLTGPDAQRAVLMGDDGVLCHAPVGTLIIDATTTDPELAREIGAAAADRGLRYVDAPVFGSRGEAWDGRLDFICGGSEKDVADARPVLESMAATIHHLGPVGAGAAAKLVGNLLVAAQLVSLGEALALARKSGLPDAALMGFLDVTDYSSALIRGVGRNTLAGDFSPHFYLRHMLKDARLITDHAHRLGVSVPMTAAAAEQFQAAVNHGHGDLNASGLHVTQFANAGLEKP</sequence>
<organism evidence="5 6">
    <name type="scientific">Pseudotabrizicola sediminis</name>
    <dbReference type="NCBI Taxonomy" id="2486418"/>
    <lineage>
        <taxon>Bacteria</taxon>
        <taxon>Pseudomonadati</taxon>
        <taxon>Pseudomonadota</taxon>
        <taxon>Alphaproteobacteria</taxon>
        <taxon>Rhodobacterales</taxon>
        <taxon>Paracoccaceae</taxon>
        <taxon>Pseudotabrizicola</taxon>
    </lineage>
</organism>
<protein>
    <submittedName>
        <fullName evidence="5">NAD(P)-dependent oxidoreductase</fullName>
    </submittedName>
</protein>
<evidence type="ECO:0000256" key="1">
    <source>
        <dbReference type="ARBA" id="ARBA00023002"/>
    </source>
</evidence>
<feature type="domain" description="6-phosphogluconate dehydrogenase NADP-binding" evidence="3">
    <location>
        <begin position="17"/>
        <end position="175"/>
    </location>
</feature>
<dbReference type="PANTHER" id="PTHR43580">
    <property type="entry name" value="OXIDOREDUCTASE GLYR1-RELATED"/>
    <property type="match status" value="1"/>
</dbReference>
<dbReference type="Proteomes" id="UP000297741">
    <property type="component" value="Unassembled WGS sequence"/>
</dbReference>
<dbReference type="EMBL" id="RPEM01000015">
    <property type="protein sequence ID" value="TGD41760.1"/>
    <property type="molecule type" value="Genomic_DNA"/>
</dbReference>
<reference evidence="5 6" key="1">
    <citation type="submission" date="2018-11" db="EMBL/GenBank/DDBJ databases">
        <title>Tabrizicola sp. isolated from sediment of alpine lake.</title>
        <authorList>
            <person name="Liu Z."/>
        </authorList>
    </citation>
    <scope>NUCLEOTIDE SEQUENCE [LARGE SCALE GENOMIC DNA]</scope>
    <source>
        <strain evidence="5 6">DRYC-M-16</strain>
    </source>
</reference>
<dbReference type="InterPro" id="IPR006115">
    <property type="entry name" value="6PGDH_NADP-bd"/>
</dbReference>
<dbReference type="InterPro" id="IPR013328">
    <property type="entry name" value="6PGD_dom2"/>
</dbReference>
<dbReference type="InterPro" id="IPR051265">
    <property type="entry name" value="HIBADH-related_NP60_sf"/>
</dbReference>
<keyword evidence="2" id="KW-0520">NAD</keyword>
<dbReference type="InterPro" id="IPR008927">
    <property type="entry name" value="6-PGluconate_DH-like_C_sf"/>
</dbReference>
<evidence type="ECO:0000313" key="6">
    <source>
        <dbReference type="Proteomes" id="UP000297741"/>
    </source>
</evidence>
<name>A0ABY2KLE2_9RHOB</name>
<dbReference type="Pfam" id="PF14833">
    <property type="entry name" value="NAD_binding_11"/>
    <property type="match status" value="1"/>
</dbReference>
<evidence type="ECO:0000259" key="3">
    <source>
        <dbReference type="Pfam" id="PF03446"/>
    </source>
</evidence>
<dbReference type="Gene3D" id="1.10.1040.10">
    <property type="entry name" value="N-(1-d-carboxylethyl)-l-norvaline Dehydrogenase, domain 2"/>
    <property type="match status" value="1"/>
</dbReference>
<keyword evidence="1" id="KW-0560">Oxidoreductase</keyword>
<keyword evidence="6" id="KW-1185">Reference proteome</keyword>
<dbReference type="InterPro" id="IPR015815">
    <property type="entry name" value="HIBADH-related"/>
</dbReference>
<gene>
    <name evidence="5" type="ORF">EEB11_17205</name>
</gene>
<dbReference type="InterPro" id="IPR036291">
    <property type="entry name" value="NAD(P)-bd_dom_sf"/>
</dbReference>
<evidence type="ECO:0000313" key="5">
    <source>
        <dbReference type="EMBL" id="TGD41760.1"/>
    </source>
</evidence>
<proteinExistence type="predicted"/>
<evidence type="ECO:0000256" key="2">
    <source>
        <dbReference type="ARBA" id="ARBA00023027"/>
    </source>
</evidence>
<feature type="domain" description="3-hydroxyisobutyrate dehydrogenase-like NAD-binding" evidence="4">
    <location>
        <begin position="178"/>
        <end position="292"/>
    </location>
</feature>
<accession>A0ABY2KLE2</accession>
<dbReference type="PIRSF" id="PIRSF000103">
    <property type="entry name" value="HIBADH"/>
    <property type="match status" value="1"/>
</dbReference>
<dbReference type="InterPro" id="IPR029154">
    <property type="entry name" value="HIBADH-like_NADP-bd"/>
</dbReference>